<dbReference type="Pfam" id="PF02371">
    <property type="entry name" value="Transposase_20"/>
    <property type="match status" value="1"/>
</dbReference>
<dbReference type="PANTHER" id="PTHR33055">
    <property type="entry name" value="TRANSPOSASE FOR INSERTION SEQUENCE ELEMENT IS1111A"/>
    <property type="match status" value="1"/>
</dbReference>
<protein>
    <submittedName>
        <fullName evidence="2">Transposase</fullName>
    </submittedName>
</protein>
<dbReference type="RefSeq" id="WP_378255604.1">
    <property type="nucleotide sequence ID" value="NZ_JBHSJV010000001.1"/>
</dbReference>
<dbReference type="PANTHER" id="PTHR33055:SF3">
    <property type="entry name" value="PUTATIVE TRANSPOSASE FOR IS117-RELATED"/>
    <property type="match status" value="1"/>
</dbReference>
<keyword evidence="3" id="KW-1185">Reference proteome</keyword>
<organism evidence="2 3">
    <name type="scientific">Aquimarina hainanensis</name>
    <dbReference type="NCBI Taxonomy" id="1578017"/>
    <lineage>
        <taxon>Bacteria</taxon>
        <taxon>Pseudomonadati</taxon>
        <taxon>Bacteroidota</taxon>
        <taxon>Flavobacteriia</taxon>
        <taxon>Flavobacteriales</taxon>
        <taxon>Flavobacteriaceae</taxon>
        <taxon>Aquimarina</taxon>
    </lineage>
</organism>
<reference evidence="3" key="1">
    <citation type="journal article" date="2019" name="Int. J. Syst. Evol. Microbiol.">
        <title>The Global Catalogue of Microorganisms (GCM) 10K type strain sequencing project: providing services to taxonomists for standard genome sequencing and annotation.</title>
        <authorList>
            <consortium name="The Broad Institute Genomics Platform"/>
            <consortium name="The Broad Institute Genome Sequencing Center for Infectious Disease"/>
            <person name="Wu L."/>
            <person name="Ma J."/>
        </authorList>
    </citation>
    <scope>NUCLEOTIDE SEQUENCE [LARGE SCALE GENOMIC DNA]</scope>
    <source>
        <strain evidence="3">KCTC 42423</strain>
    </source>
</reference>
<feature type="domain" description="Transposase IS116/IS110/IS902 C-terminal" evidence="1">
    <location>
        <begin position="4"/>
        <end position="59"/>
    </location>
</feature>
<proteinExistence type="predicted"/>
<accession>A0ABW5N620</accession>
<dbReference type="Proteomes" id="UP001597459">
    <property type="component" value="Unassembled WGS sequence"/>
</dbReference>
<comment type="caution">
    <text evidence="2">The sequence shown here is derived from an EMBL/GenBank/DDBJ whole genome shotgun (WGS) entry which is preliminary data.</text>
</comment>
<evidence type="ECO:0000313" key="2">
    <source>
        <dbReference type="EMBL" id="MFD2590221.1"/>
    </source>
</evidence>
<dbReference type="InterPro" id="IPR047650">
    <property type="entry name" value="Transpos_IS110"/>
</dbReference>
<name>A0ABW5N620_9FLAO</name>
<evidence type="ECO:0000313" key="3">
    <source>
        <dbReference type="Proteomes" id="UP001597459"/>
    </source>
</evidence>
<evidence type="ECO:0000259" key="1">
    <source>
        <dbReference type="Pfam" id="PF02371"/>
    </source>
</evidence>
<dbReference type="EMBL" id="JBHULX010000003">
    <property type="protein sequence ID" value="MFD2590221.1"/>
    <property type="molecule type" value="Genomic_DNA"/>
</dbReference>
<gene>
    <name evidence="2" type="ORF">ACFSTE_05215</name>
</gene>
<dbReference type="InterPro" id="IPR003346">
    <property type="entry name" value="Transposase_20"/>
</dbReference>
<sequence length="97" mass="10985">MVLEHLSGYVGLAPGIHQSGDSQKSRGITMRAHRLMRSYFIEASWQAIRTDPVMQAYYRKHIGKNSKTIIIKVARKLLSRTLAVIKTETLYQKGVLA</sequence>